<evidence type="ECO:0000256" key="1">
    <source>
        <dbReference type="SAM" id="MobiDB-lite"/>
    </source>
</evidence>
<dbReference type="InterPro" id="IPR012417">
    <property type="entry name" value="CaM-bd_dom_pln"/>
</dbReference>
<evidence type="ECO:0000313" key="3">
    <source>
        <dbReference type="EMBL" id="CAH1437595.1"/>
    </source>
</evidence>
<feature type="compositionally biased region" description="Low complexity" evidence="1">
    <location>
        <begin position="271"/>
        <end position="290"/>
    </location>
</feature>
<feature type="domain" description="Calmodulin-binding" evidence="2">
    <location>
        <begin position="329"/>
        <end position="437"/>
    </location>
</feature>
<dbReference type="SMART" id="SM01054">
    <property type="entry name" value="CaM_binding"/>
    <property type="match status" value="1"/>
</dbReference>
<keyword evidence="4" id="KW-1185">Reference proteome</keyword>
<sequence>MATRVDENAVGGAQGGKPPRRYIISSTTQKTIIEEYRVNPRYLKPSTGSCHDSCKNATDEWMEYKNTRNLGPKRIYAMTTSRYLTPSTGSCHDLCKHGKKDEKMELRTTRTLASRKRSVTKNNGVKRTVVSVERKKITEIKPKSSRAPKIRAPAVPVKAVKLHNSLPSKKVIKPISANHSSSTLKNKKATKISPKKSNKHASPRKDQTVITKTQLRLMIADKMQEMILQEAEAAEMGVEEETIESPETLTTTESTVLQNSEEVLDEEQVENSESSSGNGESSSNEQVENSESVDDEVCDEELLLEEEFEYDEEGYILEEEEGDDDDDYDDDEKKARRYRVVRSEGKDGHRGVKFRRGKVLEVDGDDGFRRLKFKAGTVVESDEEEESEKVNLKHQEVGRKEAQELLNSVIEETASKLVEDMKTKVGALVGAFETVISRQDEAPATPSEK</sequence>
<protein>
    <recommendedName>
        <fullName evidence="2">Calmodulin-binding domain-containing protein</fullName>
    </recommendedName>
</protein>
<feature type="compositionally biased region" description="Low complexity" evidence="1">
    <location>
        <begin position="245"/>
        <end position="255"/>
    </location>
</feature>
<feature type="region of interest" description="Disordered" evidence="1">
    <location>
        <begin position="233"/>
        <end position="335"/>
    </location>
</feature>
<feature type="region of interest" description="Disordered" evidence="1">
    <location>
        <begin position="1"/>
        <end position="21"/>
    </location>
</feature>
<dbReference type="PANTHER" id="PTHR33349:SF41">
    <property type="entry name" value="EMB|CAB62594.1"/>
    <property type="match status" value="1"/>
</dbReference>
<dbReference type="PANTHER" id="PTHR33349">
    <property type="entry name" value="EMB|CAB62594.1"/>
    <property type="match status" value="1"/>
</dbReference>
<feature type="compositionally biased region" description="Basic residues" evidence="1">
    <location>
        <begin position="185"/>
        <end position="202"/>
    </location>
</feature>
<gene>
    <name evidence="3" type="ORF">LVIROSA_LOCUS23911</name>
</gene>
<dbReference type="Pfam" id="PF07839">
    <property type="entry name" value="CaM_binding"/>
    <property type="match status" value="1"/>
</dbReference>
<comment type="caution">
    <text evidence="3">The sequence shown here is derived from an EMBL/GenBank/DDBJ whole genome shotgun (WGS) entry which is preliminary data.</text>
</comment>
<proteinExistence type="predicted"/>
<name>A0AAU9NIM9_9ASTR</name>
<reference evidence="3 4" key="1">
    <citation type="submission" date="2022-01" db="EMBL/GenBank/DDBJ databases">
        <authorList>
            <person name="Xiong W."/>
            <person name="Schranz E."/>
        </authorList>
    </citation>
    <scope>NUCLEOTIDE SEQUENCE [LARGE SCALE GENOMIC DNA]</scope>
</reference>
<accession>A0AAU9NIM9</accession>
<dbReference type="AlphaFoldDB" id="A0AAU9NIM9"/>
<feature type="region of interest" description="Disordered" evidence="1">
    <location>
        <begin position="174"/>
        <end position="209"/>
    </location>
</feature>
<evidence type="ECO:0000259" key="2">
    <source>
        <dbReference type="SMART" id="SM01054"/>
    </source>
</evidence>
<dbReference type="Proteomes" id="UP001157418">
    <property type="component" value="Unassembled WGS sequence"/>
</dbReference>
<feature type="compositionally biased region" description="Acidic residues" evidence="1">
    <location>
        <begin position="291"/>
        <end position="330"/>
    </location>
</feature>
<dbReference type="GO" id="GO:0005516">
    <property type="term" value="F:calmodulin binding"/>
    <property type="evidence" value="ECO:0007669"/>
    <property type="project" value="InterPro"/>
</dbReference>
<evidence type="ECO:0000313" key="4">
    <source>
        <dbReference type="Proteomes" id="UP001157418"/>
    </source>
</evidence>
<dbReference type="EMBL" id="CAKMRJ010004445">
    <property type="protein sequence ID" value="CAH1437595.1"/>
    <property type="molecule type" value="Genomic_DNA"/>
</dbReference>
<organism evidence="3 4">
    <name type="scientific">Lactuca virosa</name>
    <dbReference type="NCBI Taxonomy" id="75947"/>
    <lineage>
        <taxon>Eukaryota</taxon>
        <taxon>Viridiplantae</taxon>
        <taxon>Streptophyta</taxon>
        <taxon>Embryophyta</taxon>
        <taxon>Tracheophyta</taxon>
        <taxon>Spermatophyta</taxon>
        <taxon>Magnoliopsida</taxon>
        <taxon>eudicotyledons</taxon>
        <taxon>Gunneridae</taxon>
        <taxon>Pentapetalae</taxon>
        <taxon>asterids</taxon>
        <taxon>campanulids</taxon>
        <taxon>Asterales</taxon>
        <taxon>Asteraceae</taxon>
        <taxon>Cichorioideae</taxon>
        <taxon>Cichorieae</taxon>
        <taxon>Lactucinae</taxon>
        <taxon>Lactuca</taxon>
    </lineage>
</organism>